<keyword evidence="14" id="KW-1185">Reference proteome</keyword>
<evidence type="ECO:0000256" key="7">
    <source>
        <dbReference type="ARBA" id="ARBA00022801"/>
    </source>
</evidence>
<proteinExistence type="inferred from homology"/>
<comment type="caution">
    <text evidence="13">The sequence shown here is derived from an EMBL/GenBank/DDBJ whole genome shotgun (WGS) entry which is preliminary data.</text>
</comment>
<dbReference type="InterPro" id="IPR036397">
    <property type="entry name" value="RNaseH_sf"/>
</dbReference>
<dbReference type="InterPro" id="IPR012337">
    <property type="entry name" value="RNaseH-like_sf"/>
</dbReference>
<protein>
    <submittedName>
        <fullName evidence="13">Crossover junction endodeoxyribonuclease RuvC</fullName>
    </submittedName>
</protein>
<keyword evidence="10" id="KW-0233">DNA recombination</keyword>
<dbReference type="Proteomes" id="UP001174909">
    <property type="component" value="Unassembled WGS sequence"/>
</dbReference>
<dbReference type="GO" id="GO:0004520">
    <property type="term" value="F:DNA endonuclease activity"/>
    <property type="evidence" value="ECO:0007669"/>
    <property type="project" value="InterPro"/>
</dbReference>
<dbReference type="GO" id="GO:0003677">
    <property type="term" value="F:DNA binding"/>
    <property type="evidence" value="ECO:0007669"/>
    <property type="project" value="UniProtKB-KW"/>
</dbReference>
<evidence type="ECO:0000256" key="6">
    <source>
        <dbReference type="ARBA" id="ARBA00022763"/>
    </source>
</evidence>
<keyword evidence="7" id="KW-0378">Hydrolase</keyword>
<keyword evidence="5" id="KW-0255">Endonuclease</keyword>
<accession>A0AA35T512</accession>
<evidence type="ECO:0000256" key="12">
    <source>
        <dbReference type="SAM" id="MobiDB-lite"/>
    </source>
</evidence>
<dbReference type="GO" id="GO:0016787">
    <property type="term" value="F:hydrolase activity"/>
    <property type="evidence" value="ECO:0007669"/>
    <property type="project" value="UniProtKB-KW"/>
</dbReference>
<name>A0AA35T512_GEOBA</name>
<dbReference type="Pfam" id="PF02075">
    <property type="entry name" value="RuvC"/>
    <property type="match status" value="1"/>
</dbReference>
<dbReference type="PANTHER" id="PTHR30194">
    <property type="entry name" value="CROSSOVER JUNCTION ENDODEOXYRIBONUCLEASE RUVC"/>
    <property type="match status" value="1"/>
</dbReference>
<dbReference type="GO" id="GO:0006281">
    <property type="term" value="P:DNA repair"/>
    <property type="evidence" value="ECO:0007669"/>
    <property type="project" value="UniProtKB-KW"/>
</dbReference>
<keyword evidence="9" id="KW-0238">DNA-binding</keyword>
<dbReference type="PRINTS" id="PR00696">
    <property type="entry name" value="RSOLVASERUVC"/>
</dbReference>
<reference evidence="13" key="1">
    <citation type="submission" date="2023-03" db="EMBL/GenBank/DDBJ databases">
        <authorList>
            <person name="Steffen K."/>
            <person name="Cardenas P."/>
        </authorList>
    </citation>
    <scope>NUCLEOTIDE SEQUENCE</scope>
</reference>
<keyword evidence="2" id="KW-0963">Cytoplasm</keyword>
<evidence type="ECO:0000256" key="8">
    <source>
        <dbReference type="ARBA" id="ARBA00022842"/>
    </source>
</evidence>
<evidence type="ECO:0000256" key="5">
    <source>
        <dbReference type="ARBA" id="ARBA00022759"/>
    </source>
</evidence>
<dbReference type="PANTHER" id="PTHR30194:SF3">
    <property type="entry name" value="CROSSOVER JUNCTION ENDODEOXYRIBONUCLEASE RUVC"/>
    <property type="match status" value="1"/>
</dbReference>
<keyword evidence="4" id="KW-0479">Metal-binding</keyword>
<evidence type="ECO:0000313" key="14">
    <source>
        <dbReference type="Proteomes" id="UP001174909"/>
    </source>
</evidence>
<evidence type="ECO:0000256" key="1">
    <source>
        <dbReference type="ARBA" id="ARBA00009518"/>
    </source>
</evidence>
<evidence type="ECO:0000256" key="2">
    <source>
        <dbReference type="ARBA" id="ARBA00022490"/>
    </source>
</evidence>
<comment type="similarity">
    <text evidence="1">Belongs to the RuvC family.</text>
</comment>
<feature type="region of interest" description="Disordered" evidence="12">
    <location>
        <begin position="1"/>
        <end position="28"/>
    </location>
</feature>
<keyword evidence="8" id="KW-0460">Magnesium</keyword>
<evidence type="ECO:0000256" key="10">
    <source>
        <dbReference type="ARBA" id="ARBA00023172"/>
    </source>
</evidence>
<keyword evidence="6" id="KW-0227">DNA damage</keyword>
<feature type="non-terminal residue" evidence="13">
    <location>
        <position position="1"/>
    </location>
</feature>
<dbReference type="Gene3D" id="3.30.420.10">
    <property type="entry name" value="Ribonuclease H-like superfamily/Ribonuclease H"/>
    <property type="match status" value="1"/>
</dbReference>
<evidence type="ECO:0000256" key="3">
    <source>
        <dbReference type="ARBA" id="ARBA00022722"/>
    </source>
</evidence>
<evidence type="ECO:0000256" key="9">
    <source>
        <dbReference type="ARBA" id="ARBA00023125"/>
    </source>
</evidence>
<feature type="compositionally biased region" description="Gly residues" evidence="12">
    <location>
        <begin position="15"/>
        <end position="25"/>
    </location>
</feature>
<dbReference type="CDD" id="cd16962">
    <property type="entry name" value="RuvC"/>
    <property type="match status" value="1"/>
</dbReference>
<dbReference type="InterPro" id="IPR002176">
    <property type="entry name" value="X-over_junc_endoDNase_RuvC"/>
</dbReference>
<evidence type="ECO:0000313" key="13">
    <source>
        <dbReference type="EMBL" id="CAI8040491.1"/>
    </source>
</evidence>
<organism evidence="13 14">
    <name type="scientific">Geodia barretti</name>
    <name type="common">Barrett's horny sponge</name>
    <dbReference type="NCBI Taxonomy" id="519541"/>
    <lineage>
        <taxon>Eukaryota</taxon>
        <taxon>Metazoa</taxon>
        <taxon>Porifera</taxon>
        <taxon>Demospongiae</taxon>
        <taxon>Heteroscleromorpha</taxon>
        <taxon>Tetractinellida</taxon>
        <taxon>Astrophorina</taxon>
        <taxon>Geodiidae</taxon>
        <taxon>Geodia</taxon>
    </lineage>
</organism>
<dbReference type="AlphaFoldDB" id="A0AA35T512"/>
<dbReference type="GO" id="GO:0046872">
    <property type="term" value="F:metal ion binding"/>
    <property type="evidence" value="ECO:0007669"/>
    <property type="project" value="UniProtKB-KW"/>
</dbReference>
<dbReference type="GO" id="GO:0006310">
    <property type="term" value="P:DNA recombination"/>
    <property type="evidence" value="ECO:0007669"/>
    <property type="project" value="UniProtKB-KW"/>
</dbReference>
<dbReference type="SUPFAM" id="SSF53098">
    <property type="entry name" value="Ribonuclease H-like"/>
    <property type="match status" value="1"/>
</dbReference>
<gene>
    <name evidence="13" type="ORF">GBAR_LOCUS22555</name>
</gene>
<dbReference type="EMBL" id="CASHTH010003112">
    <property type="protein sequence ID" value="CAI8040491.1"/>
    <property type="molecule type" value="Genomic_DNA"/>
</dbReference>
<evidence type="ECO:0000256" key="4">
    <source>
        <dbReference type="ARBA" id="ARBA00022723"/>
    </source>
</evidence>
<keyword evidence="11" id="KW-0234">DNA repair</keyword>
<sequence length="167" mass="17173">TGSRARSRLADHRLGSGGGDGGQAPGRGLRDRAVLTRCPLVLRLQTLHREIGEVIRRLHPDEVAVESVFSAVSAGAALTLGHARGAVLVAAADLPVAEYSPRSVKQALTGYGAAGKGSVAVMVARRLGMADPPASEDASDALAVAICHLDARRAKARLARATQGRSG</sequence>
<keyword evidence="3" id="KW-0540">Nuclease</keyword>
<evidence type="ECO:0000256" key="11">
    <source>
        <dbReference type="ARBA" id="ARBA00023204"/>
    </source>
</evidence>